<accession>A0A396HRP0</accession>
<dbReference type="AlphaFoldDB" id="A0A396HRP0"/>
<evidence type="ECO:0000313" key="2">
    <source>
        <dbReference type="EMBL" id="RHN55143.1"/>
    </source>
</evidence>
<organism evidence="2 3">
    <name type="scientific">Medicago truncatula</name>
    <name type="common">Barrel medic</name>
    <name type="synonym">Medicago tribuloides</name>
    <dbReference type="NCBI Taxonomy" id="3880"/>
    <lineage>
        <taxon>Eukaryota</taxon>
        <taxon>Viridiplantae</taxon>
        <taxon>Streptophyta</taxon>
        <taxon>Embryophyta</taxon>
        <taxon>Tracheophyta</taxon>
        <taxon>Spermatophyta</taxon>
        <taxon>Magnoliopsida</taxon>
        <taxon>eudicotyledons</taxon>
        <taxon>Gunneridae</taxon>
        <taxon>Pentapetalae</taxon>
        <taxon>rosids</taxon>
        <taxon>fabids</taxon>
        <taxon>Fabales</taxon>
        <taxon>Fabaceae</taxon>
        <taxon>Papilionoideae</taxon>
        <taxon>50 kb inversion clade</taxon>
        <taxon>NPAAA clade</taxon>
        <taxon>Hologalegina</taxon>
        <taxon>IRL clade</taxon>
        <taxon>Trifolieae</taxon>
        <taxon>Medicago</taxon>
    </lineage>
</organism>
<feature type="compositionally biased region" description="Polar residues" evidence="1">
    <location>
        <begin position="41"/>
        <end position="53"/>
    </location>
</feature>
<protein>
    <submittedName>
        <fullName evidence="2">Uncharacterized protein</fullName>
    </submittedName>
</protein>
<evidence type="ECO:0000313" key="3">
    <source>
        <dbReference type="Proteomes" id="UP000265566"/>
    </source>
</evidence>
<dbReference type="Proteomes" id="UP000265566">
    <property type="component" value="Chromosome 5"/>
</dbReference>
<feature type="region of interest" description="Disordered" evidence="1">
    <location>
        <begin position="39"/>
        <end position="64"/>
    </location>
</feature>
<evidence type="ECO:0000256" key="1">
    <source>
        <dbReference type="SAM" id="MobiDB-lite"/>
    </source>
</evidence>
<reference evidence="3" key="1">
    <citation type="journal article" date="2018" name="Nat. Plants">
        <title>Whole-genome landscape of Medicago truncatula symbiotic genes.</title>
        <authorList>
            <person name="Pecrix Y."/>
            <person name="Staton S.E."/>
            <person name="Sallet E."/>
            <person name="Lelandais-Briere C."/>
            <person name="Moreau S."/>
            <person name="Carrere S."/>
            <person name="Blein T."/>
            <person name="Jardinaud M.F."/>
            <person name="Latrasse D."/>
            <person name="Zouine M."/>
            <person name="Zahm M."/>
            <person name="Kreplak J."/>
            <person name="Mayjonade B."/>
            <person name="Satge C."/>
            <person name="Perez M."/>
            <person name="Cauet S."/>
            <person name="Marande W."/>
            <person name="Chantry-Darmon C."/>
            <person name="Lopez-Roques C."/>
            <person name="Bouchez O."/>
            <person name="Berard A."/>
            <person name="Debelle F."/>
            <person name="Munos S."/>
            <person name="Bendahmane A."/>
            <person name="Berges H."/>
            <person name="Niebel A."/>
            <person name="Buitink J."/>
            <person name="Frugier F."/>
            <person name="Benhamed M."/>
            <person name="Crespi M."/>
            <person name="Gouzy J."/>
            <person name="Gamas P."/>
        </authorList>
    </citation>
    <scope>NUCLEOTIDE SEQUENCE [LARGE SCALE GENOMIC DNA]</scope>
    <source>
        <strain evidence="3">cv. Jemalong A17</strain>
    </source>
</reference>
<dbReference type="EMBL" id="PSQE01000005">
    <property type="protein sequence ID" value="RHN55143.1"/>
    <property type="molecule type" value="Genomic_DNA"/>
</dbReference>
<feature type="compositionally biased region" description="Basic residues" evidence="1">
    <location>
        <begin position="54"/>
        <end position="64"/>
    </location>
</feature>
<proteinExistence type="predicted"/>
<comment type="caution">
    <text evidence="2">The sequence shown here is derived from an EMBL/GenBank/DDBJ whole genome shotgun (WGS) entry which is preliminary data.</text>
</comment>
<sequence>MQKQQTHIQPAVIIMSSSSLLLFSHCHHHYGIFYLPPTAPKPSSISNKVNTKTITRKKKDREKG</sequence>
<gene>
    <name evidence="2" type="ORF">MtrunA17_Chr5g0414511</name>
</gene>
<name>A0A396HRP0_MEDTR</name>
<dbReference type="Gramene" id="rna30277">
    <property type="protein sequence ID" value="RHN55143.1"/>
    <property type="gene ID" value="gene30277"/>
</dbReference>